<keyword evidence="2" id="KW-1185">Reference proteome</keyword>
<dbReference type="EMBL" id="VCPD01000012">
    <property type="protein sequence ID" value="TMV02580.1"/>
    <property type="molecule type" value="Genomic_DNA"/>
</dbReference>
<sequence length="74" mass="8541">MMLEQDRKKMDELVEQYKMALALEDNPSPYMHPDARDALTAIVHYICERRLGFGGVEAYFSETGEVSYPQKIGR</sequence>
<proteinExistence type="predicted"/>
<comment type="caution">
    <text evidence="1">The sequence shown here is derived from an EMBL/GenBank/DDBJ whole genome shotgun (WGS) entry which is preliminary data.</text>
</comment>
<name>A0ABY2WS13_9RHOB</name>
<gene>
    <name evidence="1" type="ORF">FGK63_20345</name>
</gene>
<protein>
    <submittedName>
        <fullName evidence="1">Uncharacterized protein</fullName>
    </submittedName>
</protein>
<evidence type="ECO:0000313" key="1">
    <source>
        <dbReference type="EMBL" id="TMV02580.1"/>
    </source>
</evidence>
<dbReference type="Proteomes" id="UP001193035">
    <property type="component" value="Unassembled WGS sequence"/>
</dbReference>
<dbReference type="RefSeq" id="WP_138845746.1">
    <property type="nucleotide sequence ID" value="NZ_VCPD01000012.1"/>
</dbReference>
<reference evidence="1 2" key="1">
    <citation type="submission" date="2019-05" db="EMBL/GenBank/DDBJ databases">
        <title>Ruegeria sp. nov., isolated from tidal flat.</title>
        <authorList>
            <person name="Kim W."/>
        </authorList>
    </citation>
    <scope>NUCLEOTIDE SEQUENCE [LARGE SCALE GENOMIC DNA]</scope>
    <source>
        <strain evidence="1 2">CAU 1488</strain>
    </source>
</reference>
<evidence type="ECO:0000313" key="2">
    <source>
        <dbReference type="Proteomes" id="UP001193035"/>
    </source>
</evidence>
<organism evidence="1 2">
    <name type="scientific">Ruegeria sediminis</name>
    <dbReference type="NCBI Taxonomy" id="2583820"/>
    <lineage>
        <taxon>Bacteria</taxon>
        <taxon>Pseudomonadati</taxon>
        <taxon>Pseudomonadota</taxon>
        <taxon>Alphaproteobacteria</taxon>
        <taxon>Rhodobacterales</taxon>
        <taxon>Roseobacteraceae</taxon>
        <taxon>Ruegeria</taxon>
    </lineage>
</organism>
<accession>A0ABY2WS13</accession>